<dbReference type="AlphaFoldDB" id="G0W721"/>
<dbReference type="OrthoDB" id="2919105at2759"/>
<dbReference type="Gene3D" id="3.30.1600.10">
    <property type="entry name" value="SIR2/SIRT2 'Small Domain"/>
    <property type="match status" value="1"/>
</dbReference>
<dbReference type="SUPFAM" id="SSF52467">
    <property type="entry name" value="DHS-like NAD/FAD-binding domain"/>
    <property type="match status" value="1"/>
</dbReference>
<dbReference type="GO" id="GO:0000122">
    <property type="term" value="P:negative regulation of transcription by RNA polymerase II"/>
    <property type="evidence" value="ECO:0007669"/>
    <property type="project" value="TreeGrafter"/>
</dbReference>
<feature type="binding site" evidence="5">
    <location>
        <position position="255"/>
    </location>
    <ligand>
        <name>Zn(2+)</name>
        <dbReference type="ChEBI" id="CHEBI:29105"/>
    </ligand>
</feature>
<dbReference type="CDD" id="cd00296">
    <property type="entry name" value="SIR2"/>
    <property type="match status" value="1"/>
</dbReference>
<dbReference type="InterPro" id="IPR050134">
    <property type="entry name" value="NAD-dep_sirtuin_deacylases"/>
</dbReference>
<dbReference type="InterPro" id="IPR003000">
    <property type="entry name" value="Sirtuin"/>
</dbReference>
<sequence>MSPKNKSTYQLPLTPPSSTVKRRGTSNSCLEPINVNIKPKKLLSELKKSSQLSSPASPCKIRKITRKPTLKYRPIVNTIFNVQDYLDGISKSKKDNEKNLEFLKCSFKYSNKIIVIAGAGISTATGIPDFRSNSSSKEGLLMNKETKSLFDYNYVYSNDDSIEKFNKLMNHLNHLSNTVKPTKFHHFLNDLLEKNKIQRIYTQNIDGLEKKAVSSNYNNKIVQLHGDINFMTCNFCHIRTSYDPTLFENQLIPDCLYCMENQMIRRNAGLRARSIGKFRPSIVLYNELHPSGEEIMQFNKIDLKKFPDLLVIVGTTLKIPGVISMVKNFVTKIKSRKNGIILFIANELPSQRIIDIIGHIDLIVLGDCQAIPDLVE</sequence>
<dbReference type="InterPro" id="IPR026591">
    <property type="entry name" value="Sirtuin_cat_small_dom_sf"/>
</dbReference>
<dbReference type="STRING" id="1071378.G0W721"/>
<feature type="region of interest" description="Disordered" evidence="6">
    <location>
        <begin position="1"/>
        <end position="27"/>
    </location>
</feature>
<dbReference type="eggNOG" id="KOG2684">
    <property type="taxonomic scope" value="Eukaryota"/>
</dbReference>
<evidence type="ECO:0000256" key="3">
    <source>
        <dbReference type="ARBA" id="ARBA00022679"/>
    </source>
</evidence>
<feature type="binding site" evidence="5">
    <location>
        <position position="233"/>
    </location>
    <ligand>
        <name>Zn(2+)</name>
        <dbReference type="ChEBI" id="CHEBI:29105"/>
    </ligand>
</feature>
<dbReference type="GO" id="GO:0006282">
    <property type="term" value="P:regulation of DNA repair"/>
    <property type="evidence" value="ECO:0007669"/>
    <property type="project" value="TreeGrafter"/>
</dbReference>
<dbReference type="Proteomes" id="UP000000689">
    <property type="component" value="Chromosome 2"/>
</dbReference>
<evidence type="ECO:0000256" key="6">
    <source>
        <dbReference type="SAM" id="MobiDB-lite"/>
    </source>
</evidence>
<dbReference type="GO" id="GO:0017136">
    <property type="term" value="F:histone deacetylase activity, NAD-dependent"/>
    <property type="evidence" value="ECO:0007669"/>
    <property type="project" value="EnsemblFungi"/>
</dbReference>
<dbReference type="Pfam" id="PF02146">
    <property type="entry name" value="SIR2"/>
    <property type="match status" value="1"/>
</dbReference>
<dbReference type="GO" id="GO:0046872">
    <property type="term" value="F:metal ion binding"/>
    <property type="evidence" value="ECO:0007669"/>
    <property type="project" value="UniProtKB-KW"/>
</dbReference>
<proteinExistence type="inferred from homology"/>
<dbReference type="OMA" id="QLHGSIN"/>
<dbReference type="KEGG" id="ndi:NDAI_0B05490"/>
<keyword evidence="2" id="KW-0678">Repressor</keyword>
<dbReference type="GO" id="GO:1990414">
    <property type="term" value="P:replication-born double-strand break repair via sister chromatid exchange"/>
    <property type="evidence" value="ECO:0007669"/>
    <property type="project" value="EnsemblFungi"/>
</dbReference>
<keyword evidence="4" id="KW-0520">NAD</keyword>
<dbReference type="GO" id="GO:0000781">
    <property type="term" value="C:chromosome, telomeric region"/>
    <property type="evidence" value="ECO:0007669"/>
    <property type="project" value="GOC"/>
</dbReference>
<dbReference type="PANTHER" id="PTHR11085:SF15">
    <property type="entry name" value="NAD-DEPENDENT HISTONE DEACETYLASE HST4"/>
    <property type="match status" value="1"/>
</dbReference>
<dbReference type="GO" id="GO:0005739">
    <property type="term" value="C:mitochondrion"/>
    <property type="evidence" value="ECO:0007669"/>
    <property type="project" value="EnsemblFungi"/>
</dbReference>
<dbReference type="PROSITE" id="PS50305">
    <property type="entry name" value="SIRTUIN"/>
    <property type="match status" value="1"/>
</dbReference>
<dbReference type="GO" id="GO:0031508">
    <property type="term" value="P:pericentric heterochromatin formation"/>
    <property type="evidence" value="ECO:0007669"/>
    <property type="project" value="TreeGrafter"/>
</dbReference>
<feature type="active site" description="Proton acceptor" evidence="5">
    <location>
        <position position="225"/>
    </location>
</feature>
<evidence type="ECO:0000256" key="1">
    <source>
        <dbReference type="ARBA" id="ARBA00006924"/>
    </source>
</evidence>
<dbReference type="EMBL" id="HE580268">
    <property type="protein sequence ID" value="CCD23582.1"/>
    <property type="molecule type" value="Genomic_DNA"/>
</dbReference>
<keyword evidence="9" id="KW-1185">Reference proteome</keyword>
<evidence type="ECO:0000256" key="5">
    <source>
        <dbReference type="PROSITE-ProRule" id="PRU00236"/>
    </source>
</evidence>
<protein>
    <recommendedName>
        <fullName evidence="7">Deacetylase sirtuin-type domain-containing protein</fullName>
    </recommendedName>
</protein>
<dbReference type="PANTHER" id="PTHR11085">
    <property type="entry name" value="NAD-DEPENDENT PROTEIN DEACYLASE SIRTUIN-5, MITOCHONDRIAL-RELATED"/>
    <property type="match status" value="1"/>
</dbReference>
<feature type="binding site" evidence="5">
    <location>
        <position position="258"/>
    </location>
    <ligand>
        <name>Zn(2+)</name>
        <dbReference type="ChEBI" id="CHEBI:29105"/>
    </ligand>
</feature>
<evidence type="ECO:0000313" key="8">
    <source>
        <dbReference type="EMBL" id="CCD23582.1"/>
    </source>
</evidence>
<feature type="domain" description="Deacetylase sirtuin-type" evidence="7">
    <location>
        <begin position="93"/>
        <end position="376"/>
    </location>
</feature>
<evidence type="ECO:0000256" key="2">
    <source>
        <dbReference type="ARBA" id="ARBA00022491"/>
    </source>
</evidence>
<dbReference type="InterPro" id="IPR029035">
    <property type="entry name" value="DHS-like_NAD/FAD-binding_dom"/>
</dbReference>
<dbReference type="GO" id="GO:0009299">
    <property type="term" value="P:mRNA transcription"/>
    <property type="evidence" value="ECO:0007669"/>
    <property type="project" value="EnsemblFungi"/>
</dbReference>
<dbReference type="GO" id="GO:0046459">
    <property type="term" value="P:short-chain fatty acid metabolic process"/>
    <property type="evidence" value="ECO:0007669"/>
    <property type="project" value="EnsemblFungi"/>
</dbReference>
<keyword evidence="5" id="KW-0479">Metal-binding</keyword>
<dbReference type="GeneID" id="11498523"/>
<evidence type="ECO:0000259" key="7">
    <source>
        <dbReference type="PROSITE" id="PS50305"/>
    </source>
</evidence>
<dbReference type="Gene3D" id="3.40.50.1220">
    <property type="entry name" value="TPP-binding domain"/>
    <property type="match status" value="1"/>
</dbReference>
<reference evidence="8 9" key="1">
    <citation type="journal article" date="2011" name="Proc. Natl. Acad. Sci. U.S.A.">
        <title>Evolutionary erosion of yeast sex chromosomes by mating-type switching accidents.</title>
        <authorList>
            <person name="Gordon J.L."/>
            <person name="Armisen D."/>
            <person name="Proux-Wera E."/>
            <person name="Oheigeartaigh S.S."/>
            <person name="Byrne K.P."/>
            <person name="Wolfe K.H."/>
        </authorList>
    </citation>
    <scope>NUCLEOTIDE SEQUENCE [LARGE SCALE GENOMIC DNA]</scope>
    <source>
        <strain evidence="9">ATCC 10597 / BCRC 20456 / CBS 421 / NBRC 0211 / NRRL Y-12639</strain>
    </source>
</reference>
<evidence type="ECO:0000313" key="9">
    <source>
        <dbReference type="Proteomes" id="UP000000689"/>
    </source>
</evidence>
<comment type="similarity">
    <text evidence="1">Belongs to the sirtuin family. Class I subfamily.</text>
</comment>
<organism evidence="8 9">
    <name type="scientific">Naumovozyma dairenensis (strain ATCC 10597 / BCRC 20456 / CBS 421 / NBRC 0211 / NRRL Y-12639)</name>
    <name type="common">Saccharomyces dairenensis</name>
    <dbReference type="NCBI Taxonomy" id="1071378"/>
    <lineage>
        <taxon>Eukaryota</taxon>
        <taxon>Fungi</taxon>
        <taxon>Dikarya</taxon>
        <taxon>Ascomycota</taxon>
        <taxon>Saccharomycotina</taxon>
        <taxon>Saccharomycetes</taxon>
        <taxon>Saccharomycetales</taxon>
        <taxon>Saccharomycetaceae</taxon>
        <taxon>Naumovozyma</taxon>
    </lineage>
</organism>
<keyword evidence="3" id="KW-0808">Transferase</keyword>
<dbReference type="GO" id="GO:0031934">
    <property type="term" value="C:mating-type region heterochromatin"/>
    <property type="evidence" value="ECO:0007669"/>
    <property type="project" value="TreeGrafter"/>
</dbReference>
<evidence type="ECO:0000256" key="4">
    <source>
        <dbReference type="ARBA" id="ARBA00023027"/>
    </source>
</evidence>
<name>G0W721_NAUDC</name>
<feature type="binding site" evidence="5">
    <location>
        <position position="236"/>
    </location>
    <ligand>
        <name>Zn(2+)</name>
        <dbReference type="ChEBI" id="CHEBI:29105"/>
    </ligand>
</feature>
<dbReference type="RefSeq" id="XP_003668825.1">
    <property type="nucleotide sequence ID" value="XM_003668777.1"/>
</dbReference>
<gene>
    <name evidence="8" type="primary">NDAI0B05490</name>
    <name evidence="8" type="ordered locus">NDAI_0B05490</name>
</gene>
<dbReference type="InterPro" id="IPR026590">
    <property type="entry name" value="Ssirtuin_cat_dom"/>
</dbReference>
<accession>G0W721</accession>
<dbReference type="GO" id="GO:0005634">
    <property type="term" value="C:nucleus"/>
    <property type="evidence" value="ECO:0007669"/>
    <property type="project" value="EnsemblFungi"/>
</dbReference>
<dbReference type="HOGENOM" id="CLU_021544_1_2_1"/>
<keyword evidence="5" id="KW-0862">Zinc</keyword>
<dbReference type="GO" id="GO:0031509">
    <property type="term" value="P:subtelomeric heterochromatin formation"/>
    <property type="evidence" value="ECO:0007669"/>
    <property type="project" value="EnsemblFungi"/>
</dbReference>
<dbReference type="GO" id="GO:0070403">
    <property type="term" value="F:NAD+ binding"/>
    <property type="evidence" value="ECO:0007669"/>
    <property type="project" value="InterPro"/>
</dbReference>